<organism evidence="1 2">
    <name type="scientific">Naganishia friedmannii</name>
    <dbReference type="NCBI Taxonomy" id="89922"/>
    <lineage>
        <taxon>Eukaryota</taxon>
        <taxon>Fungi</taxon>
        <taxon>Dikarya</taxon>
        <taxon>Basidiomycota</taxon>
        <taxon>Agaricomycotina</taxon>
        <taxon>Tremellomycetes</taxon>
        <taxon>Filobasidiales</taxon>
        <taxon>Filobasidiaceae</taxon>
        <taxon>Naganishia</taxon>
    </lineage>
</organism>
<name>A0ACC2VHR2_9TREE</name>
<evidence type="ECO:0000313" key="2">
    <source>
        <dbReference type="Proteomes" id="UP001227268"/>
    </source>
</evidence>
<sequence>MHRSIGYISSASRHTSVSRAIKPVISTRGIAIQDLPTAPGDYIPYNKGRPVKRADRSLDKDTGNNDRPPREQGDRQYRHPRRERSDDAPPRERNERNGNRPPRQAFGSRGPPAFTAEILAKKRAGEKPPSLISLAELSVEEIATLLRTAMTFKHLYKNGGPRTVIRTLENQTVALLFSKRSTRTRVASETSTALLGGHAMFLGKDDIQLGVNETLEDSAKVISSMVDGIMARVGAHSELEDLIKHSSVPVINALSDLYHPTQILADLLTMHEMYDTSSVLANASISPEAPQKALSSLVNSSIDPLAVLKGKKIVWVGDTNNVLNDMLVSLPRLGMTVAVASPKGYDKVDERVWAAVQSGGAAENVILTNSPQEALKGADIVVTDTWISMGQETEKQARLSAFEGYQVTEKLCAEAGANPDWKFMHCLPRKPEEVDDDVFYGKRSVVFQEAENRKWTIMACFDHFIGRWKL</sequence>
<dbReference type="EMBL" id="JASBWT010000014">
    <property type="protein sequence ID" value="KAJ9098704.1"/>
    <property type="molecule type" value="Genomic_DNA"/>
</dbReference>
<reference evidence="1" key="1">
    <citation type="submission" date="2023-04" db="EMBL/GenBank/DDBJ databases">
        <title>Draft Genome sequencing of Naganishia species isolated from polar environments using Oxford Nanopore Technology.</title>
        <authorList>
            <person name="Leo P."/>
            <person name="Venkateswaran K."/>
        </authorList>
    </citation>
    <scope>NUCLEOTIDE SEQUENCE</scope>
    <source>
        <strain evidence="1">MNA-CCFEE 5423</strain>
    </source>
</reference>
<comment type="caution">
    <text evidence="1">The sequence shown here is derived from an EMBL/GenBank/DDBJ whole genome shotgun (WGS) entry which is preliminary data.</text>
</comment>
<accession>A0ACC2VHR2</accession>
<proteinExistence type="predicted"/>
<protein>
    <submittedName>
        <fullName evidence="1">Uncharacterized protein</fullName>
    </submittedName>
</protein>
<gene>
    <name evidence="1" type="ORF">QFC21_004352</name>
</gene>
<evidence type="ECO:0000313" key="1">
    <source>
        <dbReference type="EMBL" id="KAJ9098704.1"/>
    </source>
</evidence>
<dbReference type="Proteomes" id="UP001227268">
    <property type="component" value="Unassembled WGS sequence"/>
</dbReference>
<keyword evidence="2" id="KW-1185">Reference proteome</keyword>